<proteinExistence type="predicted"/>
<evidence type="ECO:0000256" key="3">
    <source>
        <dbReference type="ARBA" id="ARBA00022840"/>
    </source>
</evidence>
<dbReference type="EMBL" id="MT143280">
    <property type="protein sequence ID" value="QJA95035.1"/>
    <property type="molecule type" value="Genomic_DNA"/>
</dbReference>
<name>A0A6M3LR24_9ZZZZ</name>
<dbReference type="InterPro" id="IPR040570">
    <property type="entry name" value="LAL_C2"/>
</dbReference>
<dbReference type="Gene3D" id="3.30.1490.20">
    <property type="entry name" value="ATP-grasp fold, A domain"/>
    <property type="match status" value="1"/>
</dbReference>
<sequence length="412" mass="46873">MSIIEVDGLPKKDFWGRNKNLLIIGGGILQHQTLVECNKLGLGKILVDGDLNCYCAKSYLFNEDYFIQASTKESEVVLSQVKKWLKKHRKVKIVGVYTQGQDCAYTVAYVAKHLGLPSIGIDVAYRTNNKIAMREAFEDFDIPQPMFDCKLNFPYVVKSTDNCASRGLTIVRKQSEVEQAIDYAISYSSDGEYLCEEFIDGKEYSVDTVVYKGRVYPGGISDRVFLDKNKYAVQDGSITPSFLPEETQQRMYWIMQDCAKALGVKWGAFKGDLIIDKYNHIYVLEVTARLSGGFDSQFRKPYSYGINLIKATIDLACGKELDFADLIPQWNKFSQTFTVFPKPGIIKEIRGEEELRMIPGIRQVFITKHVGQLVEYKTCADRVIHIIACADTYKELQETIQKARETIQFITE</sequence>
<reference evidence="5" key="1">
    <citation type="submission" date="2020-03" db="EMBL/GenBank/DDBJ databases">
        <title>The deep terrestrial virosphere.</title>
        <authorList>
            <person name="Holmfeldt K."/>
            <person name="Nilsson E."/>
            <person name="Simone D."/>
            <person name="Lopez-Fernandez M."/>
            <person name="Wu X."/>
            <person name="de Brujin I."/>
            <person name="Lundin D."/>
            <person name="Andersson A."/>
            <person name="Bertilsson S."/>
            <person name="Dopson M."/>
        </authorList>
    </citation>
    <scope>NUCLEOTIDE SEQUENCE</scope>
    <source>
        <strain evidence="5">MM415B03680</strain>
    </source>
</reference>
<dbReference type="InterPro" id="IPR003806">
    <property type="entry name" value="ATP-grasp_PylC-type"/>
</dbReference>
<protein>
    <recommendedName>
        <fullName evidence="4">ATP-grasp domain-containing protein</fullName>
    </recommendedName>
</protein>
<dbReference type="InterPro" id="IPR011761">
    <property type="entry name" value="ATP-grasp"/>
</dbReference>
<dbReference type="InterPro" id="IPR052032">
    <property type="entry name" value="ATP-dep_AA_Ligase"/>
</dbReference>
<organism evidence="5">
    <name type="scientific">viral metagenome</name>
    <dbReference type="NCBI Taxonomy" id="1070528"/>
    <lineage>
        <taxon>unclassified sequences</taxon>
        <taxon>metagenomes</taxon>
        <taxon>organismal metagenomes</taxon>
    </lineage>
</organism>
<dbReference type="InterPro" id="IPR013815">
    <property type="entry name" value="ATP_grasp_subdomain_1"/>
</dbReference>
<accession>A0A6M3LR24</accession>
<keyword evidence="1" id="KW-0436">Ligase</keyword>
<dbReference type="Gene3D" id="3.40.50.20">
    <property type="match status" value="1"/>
</dbReference>
<dbReference type="GO" id="GO:0005524">
    <property type="term" value="F:ATP binding"/>
    <property type="evidence" value="ECO:0007669"/>
    <property type="project" value="UniProtKB-KW"/>
</dbReference>
<dbReference type="Pfam" id="PF02655">
    <property type="entry name" value="ATP-grasp_3"/>
    <property type="match status" value="1"/>
</dbReference>
<dbReference type="Pfam" id="PF18603">
    <property type="entry name" value="LAL_C2"/>
    <property type="match status" value="1"/>
</dbReference>
<feature type="domain" description="ATP-grasp" evidence="4">
    <location>
        <begin position="108"/>
        <end position="317"/>
    </location>
</feature>
<dbReference type="PANTHER" id="PTHR43585:SF2">
    <property type="entry name" value="ATP-GRASP ENZYME FSQD"/>
    <property type="match status" value="1"/>
</dbReference>
<dbReference type="Gene3D" id="3.30.470.20">
    <property type="entry name" value="ATP-grasp fold, B domain"/>
    <property type="match status" value="1"/>
</dbReference>
<evidence type="ECO:0000259" key="4">
    <source>
        <dbReference type="PROSITE" id="PS50975"/>
    </source>
</evidence>
<dbReference type="AlphaFoldDB" id="A0A6M3LR24"/>
<gene>
    <name evidence="5" type="ORF">MM415B03680_0008</name>
</gene>
<keyword evidence="2" id="KW-0547">Nucleotide-binding</keyword>
<keyword evidence="3" id="KW-0067">ATP-binding</keyword>
<dbReference type="GO" id="GO:0046872">
    <property type="term" value="F:metal ion binding"/>
    <property type="evidence" value="ECO:0007669"/>
    <property type="project" value="InterPro"/>
</dbReference>
<evidence type="ECO:0000313" key="5">
    <source>
        <dbReference type="EMBL" id="QJA95035.1"/>
    </source>
</evidence>
<dbReference type="PANTHER" id="PTHR43585">
    <property type="entry name" value="FUMIPYRROLE BIOSYNTHESIS PROTEIN C"/>
    <property type="match status" value="1"/>
</dbReference>
<dbReference type="PROSITE" id="PS50975">
    <property type="entry name" value="ATP_GRASP"/>
    <property type="match status" value="1"/>
</dbReference>
<evidence type="ECO:0000256" key="1">
    <source>
        <dbReference type="ARBA" id="ARBA00022598"/>
    </source>
</evidence>
<dbReference type="SUPFAM" id="SSF56059">
    <property type="entry name" value="Glutathione synthetase ATP-binding domain-like"/>
    <property type="match status" value="1"/>
</dbReference>
<evidence type="ECO:0000256" key="2">
    <source>
        <dbReference type="ARBA" id="ARBA00022741"/>
    </source>
</evidence>
<dbReference type="GO" id="GO:0016874">
    <property type="term" value="F:ligase activity"/>
    <property type="evidence" value="ECO:0007669"/>
    <property type="project" value="UniProtKB-KW"/>
</dbReference>